<proteinExistence type="predicted"/>
<feature type="domain" description="Glycosyltransferase 2-like" evidence="7">
    <location>
        <begin position="137"/>
        <end position="307"/>
    </location>
</feature>
<keyword evidence="9" id="KW-1185">Reference proteome</keyword>
<sequence length="377" mass="39514">MTLLAPEPTRSTGAPARRPLLSVPLVGKRPRSGSAPAVLPLAAWAHMLDAPVRESARSRAVARFGGVVALLSLLSYLTWRVAATLPEGPGRQAAWLLVGFEALPLLGAVVKLVVTWSIDAPAVGPVRQAPHGMRVAVLVPTYNEPAEVVGPTIAAACALQPAHETWVLDDGDRPWLAALCADLGARYVTRSEHQHAKAGNLNHALDLMATEEAAGGLPIDLVAVLDCDHVPLPAFLTAMLGYFEDDRIALVQGPQTYFNGGAFDDDGYTGEQGQFFNVQLAARARAGAGTFWCGSTSVLRVAALREVGGVAQETVIEDMHTTLKLQRLGWRTAYHHQTLAVGLAPATPSSTSCSAAAGGWARCRSWSASGCGAGSGG</sequence>
<organism evidence="8 9">
    <name type="scientific">Nocardioides mesophilus</name>
    <dbReference type="NCBI Taxonomy" id="433659"/>
    <lineage>
        <taxon>Bacteria</taxon>
        <taxon>Bacillati</taxon>
        <taxon>Actinomycetota</taxon>
        <taxon>Actinomycetes</taxon>
        <taxon>Propionibacteriales</taxon>
        <taxon>Nocardioidaceae</taxon>
        <taxon>Nocardioides</taxon>
    </lineage>
</organism>
<keyword evidence="6" id="KW-0472">Membrane</keyword>
<dbReference type="GO" id="GO:0016758">
    <property type="term" value="F:hexosyltransferase activity"/>
    <property type="evidence" value="ECO:0007669"/>
    <property type="project" value="TreeGrafter"/>
</dbReference>
<keyword evidence="5" id="KW-1133">Transmembrane helix</keyword>
<evidence type="ECO:0000256" key="3">
    <source>
        <dbReference type="ARBA" id="ARBA00022679"/>
    </source>
</evidence>
<dbReference type="PANTHER" id="PTHR43867">
    <property type="entry name" value="CELLULOSE SYNTHASE CATALYTIC SUBUNIT A [UDP-FORMING]"/>
    <property type="match status" value="1"/>
</dbReference>
<keyword evidence="3 8" id="KW-0808">Transferase</keyword>
<dbReference type="PANTHER" id="PTHR43867:SF2">
    <property type="entry name" value="CELLULOSE SYNTHASE CATALYTIC SUBUNIT A [UDP-FORMING]"/>
    <property type="match status" value="1"/>
</dbReference>
<dbReference type="InterPro" id="IPR050321">
    <property type="entry name" value="Glycosyltr_2/OpgH_subfam"/>
</dbReference>
<reference evidence="8 9" key="1">
    <citation type="submission" date="2020-08" db="EMBL/GenBank/DDBJ databases">
        <title>Genome sequence of Nocardioides mesophilus KACC 16243T.</title>
        <authorList>
            <person name="Hyun D.-W."/>
            <person name="Bae J.-W."/>
        </authorList>
    </citation>
    <scope>NUCLEOTIDE SEQUENCE [LARGE SCALE GENOMIC DNA]</scope>
    <source>
        <strain evidence="8 9">KACC 16243</strain>
    </source>
</reference>
<dbReference type="AlphaFoldDB" id="A0A7G9RF02"/>
<evidence type="ECO:0000313" key="8">
    <source>
        <dbReference type="EMBL" id="QNN54177.1"/>
    </source>
</evidence>
<dbReference type="CDD" id="cd06421">
    <property type="entry name" value="CESA_CelA_like"/>
    <property type="match status" value="1"/>
</dbReference>
<evidence type="ECO:0000256" key="1">
    <source>
        <dbReference type="ARBA" id="ARBA00004141"/>
    </source>
</evidence>
<dbReference type="EMBL" id="CP060713">
    <property type="protein sequence ID" value="QNN54177.1"/>
    <property type="molecule type" value="Genomic_DNA"/>
</dbReference>
<keyword evidence="2" id="KW-0328">Glycosyltransferase</keyword>
<name>A0A7G9RF02_9ACTN</name>
<dbReference type="KEGG" id="nmes:H9L09_07405"/>
<evidence type="ECO:0000313" key="9">
    <source>
        <dbReference type="Proteomes" id="UP000515947"/>
    </source>
</evidence>
<gene>
    <name evidence="8" type="ORF">H9L09_07405</name>
</gene>
<evidence type="ECO:0000256" key="6">
    <source>
        <dbReference type="ARBA" id="ARBA00023136"/>
    </source>
</evidence>
<keyword evidence="4" id="KW-0812">Transmembrane</keyword>
<dbReference type="InterPro" id="IPR029044">
    <property type="entry name" value="Nucleotide-diphossugar_trans"/>
</dbReference>
<dbReference type="RefSeq" id="WP_187580017.1">
    <property type="nucleotide sequence ID" value="NZ_CP060713.1"/>
</dbReference>
<evidence type="ECO:0000256" key="2">
    <source>
        <dbReference type="ARBA" id="ARBA00022676"/>
    </source>
</evidence>
<accession>A0A7G9RF02</accession>
<dbReference type="GO" id="GO:0005886">
    <property type="term" value="C:plasma membrane"/>
    <property type="evidence" value="ECO:0007669"/>
    <property type="project" value="TreeGrafter"/>
</dbReference>
<dbReference type="InterPro" id="IPR001173">
    <property type="entry name" value="Glyco_trans_2-like"/>
</dbReference>
<dbReference type="Proteomes" id="UP000515947">
    <property type="component" value="Chromosome"/>
</dbReference>
<comment type="subcellular location">
    <subcellularLocation>
        <location evidence="1">Membrane</location>
        <topology evidence="1">Multi-pass membrane protein</topology>
    </subcellularLocation>
</comment>
<dbReference type="Pfam" id="PF00535">
    <property type="entry name" value="Glycos_transf_2"/>
    <property type="match status" value="1"/>
</dbReference>
<evidence type="ECO:0000259" key="7">
    <source>
        <dbReference type="Pfam" id="PF00535"/>
    </source>
</evidence>
<dbReference type="Gene3D" id="3.90.550.10">
    <property type="entry name" value="Spore Coat Polysaccharide Biosynthesis Protein SpsA, Chain A"/>
    <property type="match status" value="1"/>
</dbReference>
<evidence type="ECO:0000256" key="4">
    <source>
        <dbReference type="ARBA" id="ARBA00022692"/>
    </source>
</evidence>
<protein>
    <submittedName>
        <fullName evidence="8">Glycosyltransferase</fullName>
    </submittedName>
</protein>
<dbReference type="SUPFAM" id="SSF53448">
    <property type="entry name" value="Nucleotide-diphospho-sugar transferases"/>
    <property type="match status" value="1"/>
</dbReference>
<evidence type="ECO:0000256" key="5">
    <source>
        <dbReference type="ARBA" id="ARBA00022989"/>
    </source>
</evidence>